<protein>
    <submittedName>
        <fullName evidence="3">Two-component system, AgrA family, sensor histidine kinase AgrC</fullName>
    </submittedName>
</protein>
<dbReference type="STRING" id="1121331.SAMN02745248_00919"/>
<feature type="transmembrane region" description="Helical" evidence="1">
    <location>
        <begin position="117"/>
        <end position="139"/>
    </location>
</feature>
<dbReference type="Gene3D" id="3.30.565.10">
    <property type="entry name" value="Histidine kinase-like ATPase, C-terminal domain"/>
    <property type="match status" value="1"/>
</dbReference>
<dbReference type="InterPro" id="IPR032834">
    <property type="entry name" value="NatK-like_C"/>
</dbReference>
<feature type="transmembrane region" description="Helical" evidence="1">
    <location>
        <begin position="191"/>
        <end position="211"/>
    </location>
</feature>
<sequence>MPLVLVTSFVTCLFVIMGFCILKDKKISFKEGAVLLITLVCFWIIGYIFRDIFINLCSIPIVLFLYNYFHDKTVKIIPNIVYSISTLIIFLVSDIISNLISNVLRKSILRDYRWVSLTIYFLCACAGILILSNIFGKIIKDFSKTKINDNSKKVNKVRLIYVYANIFICGVMIIGSFIINKMVVKADENYLINLVIFLFSILSAVFSANMYNKYSVKEMEIKRKNEEIQRMEEYAGYMEELYTNIRQFKHDYKNILMSMEGYIDSGDYDGLETYFRESILPTQHYMEKNDFFVKLKNIKILPFKSIIISKLMKAQSNGCNLFIDISEPVDKIPMEYIDCMRVFGILLDNAIEEAQKTINKNLNFGIIKKDNSMVFVVQNSCVKRVDEIYKLTQKGYSTKENGRGIGLYNLKKIVNEYDNITFNLECSEDMFTAEIWMRTNISEKIDKKIV</sequence>
<evidence type="ECO:0000256" key="1">
    <source>
        <dbReference type="SAM" id="Phobius"/>
    </source>
</evidence>
<name>A0A1M6M2J8_9CLOT</name>
<dbReference type="OrthoDB" id="1656061at2"/>
<keyword evidence="4" id="KW-1185">Reference proteome</keyword>
<reference evidence="3 4" key="1">
    <citation type="submission" date="2016-11" db="EMBL/GenBank/DDBJ databases">
        <authorList>
            <person name="Jaros S."/>
            <person name="Januszkiewicz K."/>
            <person name="Wedrychowicz H."/>
        </authorList>
    </citation>
    <scope>NUCLEOTIDE SEQUENCE [LARGE SCALE GENOMIC DNA]</scope>
    <source>
        <strain evidence="3 4">DSM 3090</strain>
    </source>
</reference>
<feature type="domain" description="Sensor histidine kinase NatK-like C-terminal" evidence="2">
    <location>
        <begin position="334"/>
        <end position="436"/>
    </location>
</feature>
<dbReference type="AlphaFoldDB" id="A0A1M6M2J8"/>
<dbReference type="GO" id="GO:0016301">
    <property type="term" value="F:kinase activity"/>
    <property type="evidence" value="ECO:0007669"/>
    <property type="project" value="UniProtKB-KW"/>
</dbReference>
<dbReference type="PANTHER" id="PTHR40448:SF1">
    <property type="entry name" value="TWO-COMPONENT SENSOR HISTIDINE KINASE"/>
    <property type="match status" value="1"/>
</dbReference>
<keyword evidence="3" id="KW-0808">Transferase</keyword>
<feature type="transmembrane region" description="Helical" evidence="1">
    <location>
        <begin position="6"/>
        <end position="22"/>
    </location>
</feature>
<dbReference type="Proteomes" id="UP000183952">
    <property type="component" value="Unassembled WGS sequence"/>
</dbReference>
<dbReference type="GO" id="GO:0042802">
    <property type="term" value="F:identical protein binding"/>
    <property type="evidence" value="ECO:0007669"/>
    <property type="project" value="TreeGrafter"/>
</dbReference>
<dbReference type="SUPFAM" id="SSF55874">
    <property type="entry name" value="ATPase domain of HSP90 chaperone/DNA topoisomerase II/histidine kinase"/>
    <property type="match status" value="1"/>
</dbReference>
<keyword evidence="1" id="KW-0472">Membrane</keyword>
<accession>A0A1M6M2J8</accession>
<keyword evidence="1" id="KW-0812">Transmembrane</keyword>
<feature type="transmembrane region" description="Helical" evidence="1">
    <location>
        <begin position="29"/>
        <end position="46"/>
    </location>
</feature>
<dbReference type="Pfam" id="PF14501">
    <property type="entry name" value="HATPase_c_5"/>
    <property type="match status" value="1"/>
</dbReference>
<proteinExistence type="predicted"/>
<dbReference type="EMBL" id="FRAD01000006">
    <property type="protein sequence ID" value="SHJ77688.1"/>
    <property type="molecule type" value="Genomic_DNA"/>
</dbReference>
<dbReference type="RefSeq" id="WP_072902823.1">
    <property type="nucleotide sequence ID" value="NZ_FRAD01000006.1"/>
</dbReference>
<organism evidence="3 4">
    <name type="scientific">Hathewaya proteolytica DSM 3090</name>
    <dbReference type="NCBI Taxonomy" id="1121331"/>
    <lineage>
        <taxon>Bacteria</taxon>
        <taxon>Bacillati</taxon>
        <taxon>Bacillota</taxon>
        <taxon>Clostridia</taxon>
        <taxon>Eubacteriales</taxon>
        <taxon>Clostridiaceae</taxon>
        <taxon>Hathewaya</taxon>
    </lineage>
</organism>
<keyword evidence="3" id="KW-0418">Kinase</keyword>
<gene>
    <name evidence="3" type="ORF">SAMN02745248_00919</name>
</gene>
<evidence type="ECO:0000313" key="3">
    <source>
        <dbReference type="EMBL" id="SHJ77688.1"/>
    </source>
</evidence>
<dbReference type="PANTHER" id="PTHR40448">
    <property type="entry name" value="TWO-COMPONENT SENSOR HISTIDINE KINASE"/>
    <property type="match status" value="1"/>
</dbReference>
<dbReference type="InterPro" id="IPR036890">
    <property type="entry name" value="HATPase_C_sf"/>
</dbReference>
<evidence type="ECO:0000259" key="2">
    <source>
        <dbReference type="Pfam" id="PF14501"/>
    </source>
</evidence>
<evidence type="ECO:0000313" key="4">
    <source>
        <dbReference type="Proteomes" id="UP000183952"/>
    </source>
</evidence>
<feature type="transmembrane region" description="Helical" evidence="1">
    <location>
        <begin position="52"/>
        <end position="69"/>
    </location>
</feature>
<keyword evidence="1" id="KW-1133">Transmembrane helix</keyword>
<feature type="transmembrane region" description="Helical" evidence="1">
    <location>
        <begin position="76"/>
        <end position="97"/>
    </location>
</feature>
<feature type="transmembrane region" description="Helical" evidence="1">
    <location>
        <begin position="160"/>
        <end position="179"/>
    </location>
</feature>